<evidence type="ECO:0000313" key="10">
    <source>
        <dbReference type="Proteomes" id="UP000245938"/>
    </source>
</evidence>
<feature type="transmembrane region" description="Helical" evidence="7">
    <location>
        <begin position="205"/>
        <end position="227"/>
    </location>
</feature>
<evidence type="ECO:0000256" key="2">
    <source>
        <dbReference type="ARBA" id="ARBA00022448"/>
    </source>
</evidence>
<gene>
    <name evidence="9" type="ORF">DEX24_04310</name>
</gene>
<comment type="similarity">
    <text evidence="7">Belongs to the binding-protein-dependent transport system permease family.</text>
</comment>
<dbReference type="Proteomes" id="UP000245938">
    <property type="component" value="Unassembled WGS sequence"/>
</dbReference>
<dbReference type="InterPro" id="IPR000515">
    <property type="entry name" value="MetI-like"/>
</dbReference>
<dbReference type="SUPFAM" id="SSF161098">
    <property type="entry name" value="MetI-like"/>
    <property type="match status" value="1"/>
</dbReference>
<evidence type="ECO:0000259" key="8">
    <source>
        <dbReference type="PROSITE" id="PS50928"/>
    </source>
</evidence>
<evidence type="ECO:0000256" key="7">
    <source>
        <dbReference type="RuleBase" id="RU363032"/>
    </source>
</evidence>
<feature type="transmembrane region" description="Helical" evidence="7">
    <location>
        <begin position="160"/>
        <end position="179"/>
    </location>
</feature>
<feature type="transmembrane region" description="Helical" evidence="7">
    <location>
        <begin position="102"/>
        <end position="124"/>
    </location>
</feature>
<accession>A0A2U3ANY5</accession>
<keyword evidence="4 7" id="KW-0812">Transmembrane</keyword>
<comment type="caution">
    <text evidence="9">The sequence shown here is derived from an EMBL/GenBank/DDBJ whole genome shotgun (WGS) entry which is preliminary data.</text>
</comment>
<dbReference type="InterPro" id="IPR035906">
    <property type="entry name" value="MetI-like_sf"/>
</dbReference>
<keyword evidence="6 7" id="KW-0472">Membrane</keyword>
<feature type="transmembrane region" description="Helical" evidence="7">
    <location>
        <begin position="267"/>
        <end position="288"/>
    </location>
</feature>
<keyword evidence="10" id="KW-1185">Reference proteome</keyword>
<feature type="domain" description="ABC transmembrane type-1" evidence="8">
    <location>
        <begin position="96"/>
        <end position="288"/>
    </location>
</feature>
<feature type="transmembrane region" description="Helical" evidence="7">
    <location>
        <begin position="136"/>
        <end position="154"/>
    </location>
</feature>
<feature type="transmembrane region" description="Helical" evidence="7">
    <location>
        <begin position="33"/>
        <end position="55"/>
    </location>
</feature>
<evidence type="ECO:0000256" key="1">
    <source>
        <dbReference type="ARBA" id="ARBA00004651"/>
    </source>
</evidence>
<keyword evidence="3" id="KW-1003">Cell membrane</keyword>
<dbReference type="Gene3D" id="1.10.3720.10">
    <property type="entry name" value="MetI-like"/>
    <property type="match status" value="1"/>
</dbReference>
<comment type="subcellular location">
    <subcellularLocation>
        <location evidence="1 7">Cell membrane</location>
        <topology evidence="1 7">Multi-pass membrane protein</topology>
    </subcellularLocation>
</comment>
<dbReference type="OrthoDB" id="9797472at2"/>
<evidence type="ECO:0000256" key="4">
    <source>
        <dbReference type="ARBA" id="ARBA00022692"/>
    </source>
</evidence>
<evidence type="ECO:0000256" key="3">
    <source>
        <dbReference type="ARBA" id="ARBA00022475"/>
    </source>
</evidence>
<reference evidence="9 10" key="1">
    <citation type="submission" date="2018-05" db="EMBL/GenBank/DDBJ databases">
        <title>Kurthia sibirica genome sequence.</title>
        <authorList>
            <person name="Maclea K.S."/>
            <person name="Goen A.E."/>
        </authorList>
    </citation>
    <scope>NUCLEOTIDE SEQUENCE [LARGE SCALE GENOMIC DNA]</scope>
    <source>
        <strain evidence="9 10">ATCC 49154</strain>
    </source>
</reference>
<dbReference type="PROSITE" id="PS50928">
    <property type="entry name" value="ABC_TM1"/>
    <property type="match status" value="1"/>
</dbReference>
<dbReference type="GO" id="GO:0005886">
    <property type="term" value="C:plasma membrane"/>
    <property type="evidence" value="ECO:0007669"/>
    <property type="project" value="UniProtKB-SubCell"/>
</dbReference>
<dbReference type="PANTHER" id="PTHR43386:SF1">
    <property type="entry name" value="D,D-DIPEPTIDE TRANSPORT SYSTEM PERMEASE PROTEIN DDPC-RELATED"/>
    <property type="match status" value="1"/>
</dbReference>
<dbReference type="InterPro" id="IPR050366">
    <property type="entry name" value="BP-dependent_transpt_permease"/>
</dbReference>
<organism evidence="9 10">
    <name type="scientific">Kurthia sibirica</name>
    <dbReference type="NCBI Taxonomy" id="202750"/>
    <lineage>
        <taxon>Bacteria</taxon>
        <taxon>Bacillati</taxon>
        <taxon>Bacillota</taxon>
        <taxon>Bacilli</taxon>
        <taxon>Bacillales</taxon>
        <taxon>Caryophanaceae</taxon>
        <taxon>Kurthia</taxon>
    </lineage>
</organism>
<dbReference type="RefSeq" id="WP_109305178.1">
    <property type="nucleotide sequence ID" value="NZ_BJUF01000008.1"/>
</dbReference>
<dbReference type="Pfam" id="PF12911">
    <property type="entry name" value="OppC_N"/>
    <property type="match status" value="1"/>
</dbReference>
<dbReference type="CDD" id="cd06261">
    <property type="entry name" value="TM_PBP2"/>
    <property type="match status" value="1"/>
</dbReference>
<sequence length="302" mass="32673">MQQLEEKVVATSEEGVPATGFKVVWREFKKDKLAMTSLIALVAIIVVTFIWAFFIDKESLMKISLLDEFAEPGTNGYILGADQGGSDVLGQLILGTRNSMGIAIAITIITGVLGVITGLAAGYFGGIVDAIIMRIIDFYITLPTLMIIIVFVTIVPKFNAITFILIMSAFLWVGTARLIRSKVLSEGKRDYVNASKTMGTKDFAIMLKGILPNISSLLIVELTLNFAGNVGIETGLTFLGFGLPPDVPSLGTLVGAASNPIVLQNYWWVWLPASILILILMLAINYVGQALRRAADSKQRIG</sequence>
<evidence type="ECO:0000313" key="9">
    <source>
        <dbReference type="EMBL" id="PWI26155.1"/>
    </source>
</evidence>
<dbReference type="PANTHER" id="PTHR43386">
    <property type="entry name" value="OLIGOPEPTIDE TRANSPORT SYSTEM PERMEASE PROTEIN APPC"/>
    <property type="match status" value="1"/>
</dbReference>
<evidence type="ECO:0000256" key="6">
    <source>
        <dbReference type="ARBA" id="ARBA00023136"/>
    </source>
</evidence>
<proteinExistence type="inferred from homology"/>
<keyword evidence="5 7" id="KW-1133">Transmembrane helix</keyword>
<dbReference type="EMBL" id="QFVR01000004">
    <property type="protein sequence ID" value="PWI26155.1"/>
    <property type="molecule type" value="Genomic_DNA"/>
</dbReference>
<name>A0A2U3ANY5_9BACL</name>
<dbReference type="Pfam" id="PF00528">
    <property type="entry name" value="BPD_transp_1"/>
    <property type="match status" value="1"/>
</dbReference>
<dbReference type="InterPro" id="IPR025966">
    <property type="entry name" value="OppC_N"/>
</dbReference>
<dbReference type="AlphaFoldDB" id="A0A2U3ANY5"/>
<evidence type="ECO:0000256" key="5">
    <source>
        <dbReference type="ARBA" id="ARBA00022989"/>
    </source>
</evidence>
<keyword evidence="2 7" id="KW-0813">Transport</keyword>
<protein>
    <submittedName>
        <fullName evidence="9">Peptide ABC transporter permease</fullName>
    </submittedName>
</protein>
<dbReference type="GO" id="GO:0055085">
    <property type="term" value="P:transmembrane transport"/>
    <property type="evidence" value="ECO:0007669"/>
    <property type="project" value="InterPro"/>
</dbReference>